<name>A0ABQ9Z5I9_9CRUS</name>
<organism evidence="3 4">
    <name type="scientific">Daphnia magna</name>
    <dbReference type="NCBI Taxonomy" id="35525"/>
    <lineage>
        <taxon>Eukaryota</taxon>
        <taxon>Metazoa</taxon>
        <taxon>Ecdysozoa</taxon>
        <taxon>Arthropoda</taxon>
        <taxon>Crustacea</taxon>
        <taxon>Branchiopoda</taxon>
        <taxon>Diplostraca</taxon>
        <taxon>Cladocera</taxon>
        <taxon>Anomopoda</taxon>
        <taxon>Daphniidae</taxon>
        <taxon>Daphnia</taxon>
    </lineage>
</organism>
<protein>
    <recommendedName>
        <fullName evidence="2">Right handed beta helix domain-containing protein</fullName>
    </recommendedName>
</protein>
<dbReference type="Pfam" id="PF13229">
    <property type="entry name" value="Beta_helix"/>
    <property type="match status" value="1"/>
</dbReference>
<evidence type="ECO:0000313" key="3">
    <source>
        <dbReference type="EMBL" id="KAK4008141.1"/>
    </source>
</evidence>
<evidence type="ECO:0000313" key="4">
    <source>
        <dbReference type="Proteomes" id="UP001234178"/>
    </source>
</evidence>
<dbReference type="InterPro" id="IPR039448">
    <property type="entry name" value="Beta_helix"/>
</dbReference>
<dbReference type="Proteomes" id="UP001234178">
    <property type="component" value="Unassembled WGS sequence"/>
</dbReference>
<feature type="domain" description="Right handed beta helix" evidence="2">
    <location>
        <begin position="149"/>
        <end position="257"/>
    </location>
</feature>
<evidence type="ECO:0000259" key="2">
    <source>
        <dbReference type="Pfam" id="PF13229"/>
    </source>
</evidence>
<proteinExistence type="predicted"/>
<feature type="compositionally biased region" description="Polar residues" evidence="1">
    <location>
        <begin position="136"/>
        <end position="145"/>
    </location>
</feature>
<evidence type="ECO:0000256" key="1">
    <source>
        <dbReference type="SAM" id="MobiDB-lite"/>
    </source>
</evidence>
<accession>A0ABQ9Z5I9</accession>
<comment type="caution">
    <text evidence="3">The sequence shown here is derived from an EMBL/GenBank/DDBJ whole genome shotgun (WGS) entry which is preliminary data.</text>
</comment>
<feature type="region of interest" description="Disordered" evidence="1">
    <location>
        <begin position="106"/>
        <end position="145"/>
    </location>
</feature>
<feature type="compositionally biased region" description="Polar residues" evidence="1">
    <location>
        <begin position="117"/>
        <end position="126"/>
    </location>
</feature>
<dbReference type="EMBL" id="JAOYFB010000002">
    <property type="protein sequence ID" value="KAK4008141.1"/>
    <property type="molecule type" value="Genomic_DNA"/>
</dbReference>
<keyword evidence="4" id="KW-1185">Reference proteome</keyword>
<reference evidence="3 4" key="1">
    <citation type="journal article" date="2023" name="Nucleic Acids Res.">
        <title>The hologenome of Daphnia magna reveals possible DNA methylation and microbiome-mediated evolution of the host genome.</title>
        <authorList>
            <person name="Chaturvedi A."/>
            <person name="Li X."/>
            <person name="Dhandapani V."/>
            <person name="Marshall H."/>
            <person name="Kissane S."/>
            <person name="Cuenca-Cambronero M."/>
            <person name="Asole G."/>
            <person name="Calvet F."/>
            <person name="Ruiz-Romero M."/>
            <person name="Marangio P."/>
            <person name="Guigo R."/>
            <person name="Rago D."/>
            <person name="Mirbahai L."/>
            <person name="Eastwood N."/>
            <person name="Colbourne J.K."/>
            <person name="Zhou J."/>
            <person name="Mallon E."/>
            <person name="Orsini L."/>
        </authorList>
    </citation>
    <scope>NUCLEOTIDE SEQUENCE [LARGE SCALE GENOMIC DNA]</scope>
    <source>
        <strain evidence="3">LRV0_1</strain>
    </source>
</reference>
<gene>
    <name evidence="3" type="ORF">OUZ56_013293</name>
</gene>
<sequence>MAGSNTSNGKLPKKMSCFICGNIYQDENRRVGLFHVPKKNFSSWKFVLPELLEKSRLCDIHFDKCDVLKGITVGKDFYPYDRWRLLPSAIPKHLLVKQSAAASRTQSRTPLKDIFSVNHTGNQPTNYFPPKKRNSKGSTSISQTPENKIAMDEDEEHSIVGCAIENTPENKIAMDEDEEHSIVGCAIENTPENKIAMDEDEEHSIVGCAIENTPENKIAMDEDEEHSIVGCAIENTPENKIAMDEDEEHSIVGCAIKKSNAPEKNPLKAIS</sequence>